<dbReference type="InterPro" id="IPR006016">
    <property type="entry name" value="UspA"/>
</dbReference>
<evidence type="ECO:0000313" key="4">
    <source>
        <dbReference type="Proteomes" id="UP001501598"/>
    </source>
</evidence>
<dbReference type="SUPFAM" id="SSF52402">
    <property type="entry name" value="Adenine nucleotide alpha hydrolases-like"/>
    <property type="match status" value="2"/>
</dbReference>
<accession>A0ABP8RLM4</accession>
<organism evidence="3 4">
    <name type="scientific">Pseudonocardia xishanensis</name>
    <dbReference type="NCBI Taxonomy" id="630995"/>
    <lineage>
        <taxon>Bacteria</taxon>
        <taxon>Bacillati</taxon>
        <taxon>Actinomycetota</taxon>
        <taxon>Actinomycetes</taxon>
        <taxon>Pseudonocardiales</taxon>
        <taxon>Pseudonocardiaceae</taxon>
        <taxon>Pseudonocardia</taxon>
    </lineage>
</organism>
<dbReference type="InterPro" id="IPR006015">
    <property type="entry name" value="Universal_stress_UspA"/>
</dbReference>
<dbReference type="Pfam" id="PF00582">
    <property type="entry name" value="Usp"/>
    <property type="match status" value="2"/>
</dbReference>
<dbReference type="PANTHER" id="PTHR31964">
    <property type="entry name" value="ADENINE NUCLEOTIDE ALPHA HYDROLASES-LIKE SUPERFAMILY PROTEIN"/>
    <property type="match status" value="1"/>
</dbReference>
<proteinExistence type="inferred from homology"/>
<keyword evidence="4" id="KW-1185">Reference proteome</keyword>
<comment type="similarity">
    <text evidence="1">Belongs to the universal stress protein A family.</text>
</comment>
<dbReference type="Proteomes" id="UP001501598">
    <property type="component" value="Unassembled WGS sequence"/>
</dbReference>
<dbReference type="PANTHER" id="PTHR31964:SF113">
    <property type="entry name" value="USPA DOMAIN-CONTAINING PROTEIN"/>
    <property type="match status" value="1"/>
</dbReference>
<feature type="domain" description="UspA" evidence="2">
    <location>
        <begin position="204"/>
        <end position="266"/>
    </location>
</feature>
<evidence type="ECO:0000313" key="3">
    <source>
        <dbReference type="EMBL" id="GAA4542181.1"/>
    </source>
</evidence>
<dbReference type="RefSeq" id="WP_345414497.1">
    <property type="nucleotide sequence ID" value="NZ_BAABGT010000025.1"/>
</dbReference>
<evidence type="ECO:0000256" key="1">
    <source>
        <dbReference type="ARBA" id="ARBA00008791"/>
    </source>
</evidence>
<dbReference type="EMBL" id="BAABGT010000025">
    <property type="protein sequence ID" value="GAA4542181.1"/>
    <property type="molecule type" value="Genomic_DNA"/>
</dbReference>
<reference evidence="4" key="1">
    <citation type="journal article" date="2019" name="Int. J. Syst. Evol. Microbiol.">
        <title>The Global Catalogue of Microorganisms (GCM) 10K type strain sequencing project: providing services to taxonomists for standard genome sequencing and annotation.</title>
        <authorList>
            <consortium name="The Broad Institute Genomics Platform"/>
            <consortium name="The Broad Institute Genome Sequencing Center for Infectious Disease"/>
            <person name="Wu L."/>
            <person name="Ma J."/>
        </authorList>
    </citation>
    <scope>NUCLEOTIDE SEQUENCE [LARGE SCALE GENOMIC DNA]</scope>
    <source>
        <strain evidence="4">JCM 17906</strain>
    </source>
</reference>
<evidence type="ECO:0000259" key="2">
    <source>
        <dbReference type="Pfam" id="PF00582"/>
    </source>
</evidence>
<dbReference type="Gene3D" id="3.40.50.620">
    <property type="entry name" value="HUPs"/>
    <property type="match status" value="2"/>
</dbReference>
<protein>
    <submittedName>
        <fullName evidence="3">Universal stress protein</fullName>
    </submittedName>
</protein>
<gene>
    <name evidence="3" type="ORF">GCM10023175_17130</name>
</gene>
<name>A0ABP8RLM4_9PSEU</name>
<sequence>MTTPLSTTAHRPDPRDTAAGVTVAVDGTEAGLRATRWAAHEAVLRHAELTLLHAAPYATSPTGSLHEHAARILARAYTVARQTEPEVHAHTEIVALDPRAALVDASRHAALLVLGIASTGAPAEAFIGSVALDVAGRVGCPLAVVHRGGNPSGPVVAAIRDVATDAGVLLQARDAAARTGAVLEVVHASGSAREGAETRDAVEARLRRWGTVPYSVHLTQGRALEAVIARSQHARLLVVGPAEPRRHLLGSVARGALRVADCPVLIAAEPSAPAPAADPQDRAELW</sequence>
<comment type="caution">
    <text evidence="3">The sequence shown here is derived from an EMBL/GenBank/DDBJ whole genome shotgun (WGS) entry which is preliminary data.</text>
</comment>
<dbReference type="PRINTS" id="PR01438">
    <property type="entry name" value="UNVRSLSTRESS"/>
</dbReference>
<dbReference type="InterPro" id="IPR014729">
    <property type="entry name" value="Rossmann-like_a/b/a_fold"/>
</dbReference>
<feature type="domain" description="UspA" evidence="2">
    <location>
        <begin position="21"/>
        <end position="146"/>
    </location>
</feature>